<evidence type="ECO:0000256" key="4">
    <source>
        <dbReference type="ARBA" id="ARBA00012094"/>
    </source>
</evidence>
<feature type="binding site" evidence="14">
    <location>
        <position position="126"/>
    </location>
    <ligand>
        <name>Ca(2+)</name>
        <dbReference type="ChEBI" id="CHEBI:29108"/>
    </ligand>
</feature>
<feature type="binding site" evidence="13">
    <location>
        <position position="142"/>
    </location>
    <ligand>
        <name>substrate</name>
    </ligand>
</feature>
<feature type="domain" description="Fumarylacetoacetase N-terminal" evidence="17">
    <location>
        <begin position="15"/>
        <end position="118"/>
    </location>
</feature>
<dbReference type="UniPathway" id="UPA00139">
    <property type="reaction ID" value="UER00341"/>
</dbReference>
<feature type="domain" description="Fumarylacetoacetase-like C-terminal" evidence="16">
    <location>
        <begin position="127"/>
        <end position="408"/>
    </location>
</feature>
<dbReference type="InterPro" id="IPR015377">
    <property type="entry name" value="Fumarylacetoacetase_N"/>
</dbReference>
<dbReference type="Pfam" id="PF01557">
    <property type="entry name" value="FAA_hydrolase"/>
    <property type="match status" value="1"/>
</dbReference>
<keyword evidence="9 14" id="KW-0460">Magnesium</keyword>
<keyword evidence="19" id="KW-1185">Reference proteome</keyword>
<dbReference type="GO" id="GO:0006572">
    <property type="term" value="P:L-tyrosine catabolic process"/>
    <property type="evidence" value="ECO:0007669"/>
    <property type="project" value="UniProtKB-UniRule"/>
</dbReference>
<organism evidence="18 19">
    <name type="scientific">Steinernema carpocapsae</name>
    <name type="common">Entomopathogenic nematode</name>
    <dbReference type="NCBI Taxonomy" id="34508"/>
    <lineage>
        <taxon>Eukaryota</taxon>
        <taxon>Metazoa</taxon>
        <taxon>Ecdysozoa</taxon>
        <taxon>Nematoda</taxon>
        <taxon>Chromadorea</taxon>
        <taxon>Rhabditida</taxon>
        <taxon>Tylenchina</taxon>
        <taxon>Panagrolaimomorpha</taxon>
        <taxon>Strongyloidoidea</taxon>
        <taxon>Steinernematidae</taxon>
        <taxon>Steinernema</taxon>
    </lineage>
</organism>
<feature type="binding site" evidence="13">
    <location>
        <position position="351"/>
    </location>
    <ligand>
        <name>substrate</name>
    </ligand>
</feature>
<dbReference type="SUPFAM" id="SSF63433">
    <property type="entry name" value="Fumarylacetoacetate hydrolase, FAH, N-terminal domain"/>
    <property type="match status" value="1"/>
</dbReference>
<dbReference type="Proteomes" id="UP000298663">
    <property type="component" value="Unassembled WGS sequence"/>
</dbReference>
<evidence type="ECO:0000259" key="16">
    <source>
        <dbReference type="Pfam" id="PF01557"/>
    </source>
</evidence>
<dbReference type="GO" id="GO:0006559">
    <property type="term" value="P:L-phenylalanine catabolic process"/>
    <property type="evidence" value="ECO:0007669"/>
    <property type="project" value="UniProtKB-UniRule"/>
</dbReference>
<evidence type="ECO:0000256" key="10">
    <source>
        <dbReference type="ARBA" id="ARBA00022878"/>
    </source>
</evidence>
<dbReference type="Pfam" id="PF09298">
    <property type="entry name" value="FAA_hydrolase_N"/>
    <property type="match status" value="1"/>
</dbReference>
<evidence type="ECO:0000256" key="5">
    <source>
        <dbReference type="ARBA" id="ARBA00014741"/>
    </source>
</evidence>
<feature type="binding site" evidence="13">
    <location>
        <position position="241"/>
    </location>
    <ligand>
        <name>substrate</name>
    </ligand>
</feature>
<feature type="binding site" evidence="13">
    <location>
        <position position="245"/>
    </location>
    <ligand>
        <name>substrate</name>
    </ligand>
</feature>
<dbReference type="GO" id="GO:0046872">
    <property type="term" value="F:metal ion binding"/>
    <property type="evidence" value="ECO:0007669"/>
    <property type="project" value="UniProtKB-UniRule"/>
</dbReference>
<evidence type="ECO:0000256" key="7">
    <source>
        <dbReference type="ARBA" id="ARBA00022801"/>
    </source>
</evidence>
<proteinExistence type="inferred from homology"/>
<evidence type="ECO:0000256" key="11">
    <source>
        <dbReference type="ARBA" id="ARBA00023232"/>
    </source>
</evidence>
<dbReference type="EC" id="3.7.1.2" evidence="4 15"/>
<feature type="active site" description="Proton acceptor" evidence="12">
    <location>
        <position position="133"/>
    </location>
</feature>
<keyword evidence="6 14" id="KW-0479">Metal-binding</keyword>
<protein>
    <recommendedName>
        <fullName evidence="5 15">Fumarylacetoacetase</fullName>
        <ecNumber evidence="4 15">3.7.1.2</ecNumber>
    </recommendedName>
    <alternativeName>
        <fullName evidence="15">Fumarylacetoacetate hydrolase</fullName>
    </alternativeName>
</protein>
<comment type="catalytic activity">
    <reaction evidence="1 15">
        <text>4-fumarylacetoacetate + H2O = acetoacetate + fumarate + H(+)</text>
        <dbReference type="Rhea" id="RHEA:10244"/>
        <dbReference type="ChEBI" id="CHEBI:13705"/>
        <dbReference type="ChEBI" id="CHEBI:15377"/>
        <dbReference type="ChEBI" id="CHEBI:15378"/>
        <dbReference type="ChEBI" id="CHEBI:18034"/>
        <dbReference type="ChEBI" id="CHEBI:29806"/>
        <dbReference type="EC" id="3.7.1.2"/>
    </reaction>
</comment>
<evidence type="ECO:0000256" key="6">
    <source>
        <dbReference type="ARBA" id="ARBA00022723"/>
    </source>
</evidence>
<dbReference type="GO" id="GO:1902000">
    <property type="term" value="P:homogentisate catabolic process"/>
    <property type="evidence" value="ECO:0007669"/>
    <property type="project" value="TreeGrafter"/>
</dbReference>
<dbReference type="InterPro" id="IPR036663">
    <property type="entry name" value="Fumarylacetoacetase_C_sf"/>
</dbReference>
<dbReference type="InterPro" id="IPR036462">
    <property type="entry name" value="Fumarylacetoacetase_N_sf"/>
</dbReference>
<evidence type="ECO:0000313" key="18">
    <source>
        <dbReference type="EMBL" id="TKR82667.1"/>
    </source>
</evidence>
<feature type="binding site" evidence="14">
    <location>
        <position position="234"/>
    </location>
    <ligand>
        <name>Ca(2+)</name>
        <dbReference type="ChEBI" id="CHEBI:29108"/>
    </ligand>
</feature>
<evidence type="ECO:0000256" key="15">
    <source>
        <dbReference type="RuleBase" id="RU366008"/>
    </source>
</evidence>
<comment type="similarity">
    <text evidence="3 15">Belongs to the FAH family.</text>
</comment>
<reference evidence="18 19" key="2">
    <citation type="journal article" date="2019" name="G3 (Bethesda)">
        <title>Hybrid Assembly of the Genome of the Entomopathogenic Nematode Steinernema carpocapsae Identifies the X-Chromosome.</title>
        <authorList>
            <person name="Serra L."/>
            <person name="Macchietto M."/>
            <person name="Macias-Munoz A."/>
            <person name="McGill C.J."/>
            <person name="Rodriguez I.M."/>
            <person name="Rodriguez B."/>
            <person name="Murad R."/>
            <person name="Mortazavi A."/>
        </authorList>
    </citation>
    <scope>NUCLEOTIDE SEQUENCE [LARGE SCALE GENOMIC DNA]</scope>
    <source>
        <strain evidence="18 19">ALL</strain>
    </source>
</reference>
<dbReference type="PANTHER" id="PTHR43069:SF2">
    <property type="entry name" value="FUMARYLACETOACETASE"/>
    <property type="match status" value="1"/>
</dbReference>
<dbReference type="InterPro" id="IPR011234">
    <property type="entry name" value="Fumarylacetoacetase-like_C"/>
</dbReference>
<feature type="binding site" evidence="14">
    <location>
        <position position="199"/>
    </location>
    <ligand>
        <name>Ca(2+)</name>
        <dbReference type="ChEBI" id="CHEBI:29108"/>
    </ligand>
</feature>
<evidence type="ECO:0000256" key="12">
    <source>
        <dbReference type="PIRSR" id="PIRSR605959-1"/>
    </source>
</evidence>
<dbReference type="Gene3D" id="3.90.850.10">
    <property type="entry name" value="Fumarylacetoacetase-like, C-terminal domain"/>
    <property type="match status" value="1"/>
</dbReference>
<evidence type="ECO:0000256" key="1">
    <source>
        <dbReference type="ARBA" id="ARBA00000353"/>
    </source>
</evidence>
<feature type="binding site" evidence="14">
    <location>
        <position position="258"/>
    </location>
    <ligand>
        <name>Mg(2+)</name>
        <dbReference type="ChEBI" id="CHEBI:18420"/>
    </ligand>
</feature>
<comment type="cofactor">
    <cofactor evidence="15">
        <name>Mg(2+)</name>
        <dbReference type="ChEBI" id="CHEBI:18420"/>
    </cofactor>
    <cofactor evidence="15">
        <name>Ca(2+)</name>
        <dbReference type="ChEBI" id="CHEBI:29108"/>
    </cofactor>
</comment>
<dbReference type="PANTHER" id="PTHR43069">
    <property type="entry name" value="FUMARYLACETOACETASE"/>
    <property type="match status" value="1"/>
</dbReference>
<dbReference type="EMBL" id="AZBU02000004">
    <property type="protein sequence ID" value="TKR82667.1"/>
    <property type="molecule type" value="Genomic_DNA"/>
</dbReference>
<comment type="caution">
    <text evidence="18">The sequence shown here is derived from an EMBL/GenBank/DDBJ whole genome shotgun (WGS) entry which is preliminary data.</text>
</comment>
<feature type="binding site" evidence="14">
    <location>
        <position position="254"/>
    </location>
    <ligand>
        <name>Mg(2+)</name>
        <dbReference type="ChEBI" id="CHEBI:18420"/>
    </ligand>
</feature>
<keyword evidence="7 15" id="KW-0378">Hydrolase</keyword>
<gene>
    <name evidence="18" type="ORF">L596_016356</name>
</gene>
<comment type="pathway">
    <text evidence="2 15">Amino-acid degradation; L-phenylalanine degradation; acetoacetate and fumarate from L-phenylalanine: step 6/6.</text>
</comment>
<evidence type="ECO:0000256" key="9">
    <source>
        <dbReference type="ARBA" id="ARBA00022842"/>
    </source>
</evidence>
<evidence type="ECO:0000256" key="14">
    <source>
        <dbReference type="PIRSR" id="PIRSR605959-3"/>
    </source>
</evidence>
<keyword evidence="10 15" id="KW-0828">Tyrosine catabolism</keyword>
<dbReference type="FunFam" id="3.90.850.10:FF:000004">
    <property type="entry name" value="Fumarylacetoacetase"/>
    <property type="match status" value="1"/>
</dbReference>
<dbReference type="Gene3D" id="2.30.30.230">
    <property type="entry name" value="Fumarylacetoacetase, N-terminal domain"/>
    <property type="match status" value="1"/>
</dbReference>
<accession>A0A4U5NHR2</accession>
<feature type="binding site" evidence="13">
    <location>
        <position position="128"/>
    </location>
    <ligand>
        <name>substrate</name>
    </ligand>
</feature>
<keyword evidence="11 15" id="KW-0585">Phenylalanine catabolism</keyword>
<reference evidence="18 19" key="1">
    <citation type="journal article" date="2015" name="Genome Biol.">
        <title>Comparative genomics of Steinernema reveals deeply conserved gene regulatory networks.</title>
        <authorList>
            <person name="Dillman A.R."/>
            <person name="Macchietto M."/>
            <person name="Porter C.F."/>
            <person name="Rogers A."/>
            <person name="Williams B."/>
            <person name="Antoshechkin I."/>
            <person name="Lee M.M."/>
            <person name="Goodwin Z."/>
            <person name="Lu X."/>
            <person name="Lewis E.E."/>
            <person name="Goodrich-Blair H."/>
            <person name="Stock S.P."/>
            <person name="Adams B.J."/>
            <person name="Sternberg P.W."/>
            <person name="Mortazavi A."/>
        </authorList>
    </citation>
    <scope>NUCLEOTIDE SEQUENCE [LARGE SCALE GENOMIC DNA]</scope>
    <source>
        <strain evidence="18 19">ALL</strain>
    </source>
</reference>
<dbReference type="InterPro" id="IPR005959">
    <property type="entry name" value="Fumarylacetoacetase"/>
</dbReference>
<evidence type="ECO:0000259" key="17">
    <source>
        <dbReference type="Pfam" id="PF09298"/>
    </source>
</evidence>
<feature type="binding site" evidence="14">
    <location>
        <position position="201"/>
    </location>
    <ligand>
        <name>Ca(2+)</name>
        <dbReference type="ChEBI" id="CHEBI:29108"/>
    </ligand>
</feature>
<dbReference type="STRING" id="34508.A0A4U5NHR2"/>
<evidence type="ECO:0000256" key="13">
    <source>
        <dbReference type="PIRSR" id="PIRSR605959-2"/>
    </source>
</evidence>
<name>A0A4U5NHR2_STECR</name>
<evidence type="ECO:0000313" key="19">
    <source>
        <dbReference type="Proteomes" id="UP000298663"/>
    </source>
</evidence>
<sequence length="420" mass="46229">MSFVNVPAGSDFPIENLPYGVFSTGSNPNKRIGVAIGDQILDLSAVKHLFNGPLLKEKQCVFEKSTLNAFMGLNRPHWTEARQTLQKLLSKDEATLRDDAALRQKAFVAQAEAQMHLPADIGDYTDFYSSIHHATNVGIMFRGADNALMPNWKWLPVGYHGRASSIVPSGTSLHRPWGQLKADDAEAPVYGTSKLMDFELEMAFFIGGPATKLGESIPIEKTQEHIFGMVLMNDWSARDVQKWEYVPLGPFLGKSFGTTISPWIVTMDALAPFMVANPKQDPAPLSYLKHDDAYSLDINLAVTIKPEGDNVDHVVCRTNFNTLYWTLKQQLAHHTVNGCNVRPGDLMGSGTVSGPESGSYGSMLELSWRGKNTVAVGDKTRKFIADNDEVNLVGFCEGNGIRIGFGECRGKLLPALPREK</sequence>
<feature type="binding site" evidence="14">
    <location>
        <position position="234"/>
    </location>
    <ligand>
        <name>Mg(2+)</name>
        <dbReference type="ChEBI" id="CHEBI:18420"/>
    </ligand>
</feature>
<dbReference type="NCBIfam" id="TIGR01266">
    <property type="entry name" value="fum_ac_acetase"/>
    <property type="match status" value="1"/>
</dbReference>
<evidence type="ECO:0000256" key="3">
    <source>
        <dbReference type="ARBA" id="ARBA00010211"/>
    </source>
</evidence>
<dbReference type="OrthoDB" id="9971669at2759"/>
<dbReference type="SUPFAM" id="SSF56529">
    <property type="entry name" value="FAH"/>
    <property type="match status" value="1"/>
</dbReference>
<dbReference type="FunFam" id="2.30.30.230:FF:000001">
    <property type="entry name" value="Fumarylacetoacetase"/>
    <property type="match status" value="1"/>
</dbReference>
<evidence type="ECO:0000256" key="8">
    <source>
        <dbReference type="ARBA" id="ARBA00022837"/>
    </source>
</evidence>
<dbReference type="AlphaFoldDB" id="A0A4U5NHR2"/>
<keyword evidence="8 14" id="KW-0106">Calcium</keyword>
<dbReference type="GO" id="GO:0004334">
    <property type="term" value="F:fumarylacetoacetase activity"/>
    <property type="evidence" value="ECO:0007669"/>
    <property type="project" value="UniProtKB-UniRule"/>
</dbReference>
<evidence type="ECO:0000256" key="2">
    <source>
        <dbReference type="ARBA" id="ARBA00004782"/>
    </source>
</evidence>